<evidence type="ECO:0000256" key="2">
    <source>
        <dbReference type="ARBA" id="ARBA00022679"/>
    </source>
</evidence>
<keyword evidence="2" id="KW-0808">Transferase</keyword>
<dbReference type="Pfam" id="PF03808">
    <property type="entry name" value="Glyco_tran_WecG"/>
    <property type="match status" value="1"/>
</dbReference>
<dbReference type="EMBL" id="JBHUPD010000001">
    <property type="protein sequence ID" value="MFD2871589.1"/>
    <property type="molecule type" value="Genomic_DNA"/>
</dbReference>
<proteinExistence type="predicted"/>
<gene>
    <name evidence="3" type="ORF">ACFS5N_03845</name>
</gene>
<sequence>MAQLALEDILKYSTVDVLDYSIFNSSLNKINFNSKCLITTVNQYSYMIAEKDEAFKKALTTSDILLPDGVGIVAAAKMLNGETVKKIAGADIHQYLLEKLNREGGSCFYLGASESTLEAIKKRLAKEYPKITVGSYSPPFKAEFSADEDAAMIEAVNSFKPQVLFVGMTAPKQEKWAAKYKDQLDATVICAIGAVFDFYAETVTRPSEFWVNLGLEWAVRLAKEPKRMAKRYLYYGPLFVYELMKAKLTGVFSRSKPNIISRHALA</sequence>
<protein>
    <submittedName>
        <fullName evidence="3">WecB/TagA/CpsF family glycosyltransferase</fullName>
    </submittedName>
</protein>
<accession>A0ABW5Y894</accession>
<reference evidence="4" key="1">
    <citation type="journal article" date="2019" name="Int. J. Syst. Evol. Microbiol.">
        <title>The Global Catalogue of Microorganisms (GCM) 10K type strain sequencing project: providing services to taxonomists for standard genome sequencing and annotation.</title>
        <authorList>
            <consortium name="The Broad Institute Genomics Platform"/>
            <consortium name="The Broad Institute Genome Sequencing Center for Infectious Disease"/>
            <person name="Wu L."/>
            <person name="Ma J."/>
        </authorList>
    </citation>
    <scope>NUCLEOTIDE SEQUENCE [LARGE SCALE GENOMIC DNA]</scope>
    <source>
        <strain evidence="4">KCTC 22437</strain>
    </source>
</reference>
<dbReference type="PANTHER" id="PTHR34136:SF1">
    <property type="entry name" value="UDP-N-ACETYL-D-MANNOSAMINURONIC ACID TRANSFERASE"/>
    <property type="match status" value="1"/>
</dbReference>
<evidence type="ECO:0000313" key="4">
    <source>
        <dbReference type="Proteomes" id="UP001597557"/>
    </source>
</evidence>
<comment type="caution">
    <text evidence="3">The sequence shown here is derived from an EMBL/GenBank/DDBJ whole genome shotgun (WGS) entry which is preliminary data.</text>
</comment>
<dbReference type="CDD" id="cd06533">
    <property type="entry name" value="Glyco_transf_WecG_TagA"/>
    <property type="match status" value="1"/>
</dbReference>
<dbReference type="Proteomes" id="UP001597557">
    <property type="component" value="Unassembled WGS sequence"/>
</dbReference>
<evidence type="ECO:0000256" key="1">
    <source>
        <dbReference type="ARBA" id="ARBA00022676"/>
    </source>
</evidence>
<evidence type="ECO:0000313" key="3">
    <source>
        <dbReference type="EMBL" id="MFD2871589.1"/>
    </source>
</evidence>
<dbReference type="RefSeq" id="WP_377182421.1">
    <property type="nucleotide sequence ID" value="NZ_JBHUPD010000001.1"/>
</dbReference>
<keyword evidence="1" id="KW-0328">Glycosyltransferase</keyword>
<name>A0ABW5Y894_9SPHI</name>
<dbReference type="InterPro" id="IPR004629">
    <property type="entry name" value="WecG_TagA_CpsF"/>
</dbReference>
<organism evidence="3 4">
    <name type="scientific">Mucilaginibacter ximonensis</name>
    <dbReference type="NCBI Taxonomy" id="538021"/>
    <lineage>
        <taxon>Bacteria</taxon>
        <taxon>Pseudomonadati</taxon>
        <taxon>Bacteroidota</taxon>
        <taxon>Sphingobacteriia</taxon>
        <taxon>Sphingobacteriales</taxon>
        <taxon>Sphingobacteriaceae</taxon>
        <taxon>Mucilaginibacter</taxon>
    </lineage>
</organism>
<dbReference type="PANTHER" id="PTHR34136">
    <property type="match status" value="1"/>
</dbReference>
<keyword evidence="4" id="KW-1185">Reference proteome</keyword>
<dbReference type="NCBIfam" id="TIGR00696">
    <property type="entry name" value="wecG_tagA_cpsF"/>
    <property type="match status" value="1"/>
</dbReference>